<proteinExistence type="predicted"/>
<dbReference type="Proteomes" id="UP000283509">
    <property type="component" value="Unassembled WGS sequence"/>
</dbReference>
<gene>
    <name evidence="2" type="ORF">C7M84_018910</name>
</gene>
<dbReference type="OrthoDB" id="6287725at2759"/>
<protein>
    <submittedName>
        <fullName evidence="2">Uncharacterized protein</fullName>
    </submittedName>
</protein>
<reference evidence="2 3" key="1">
    <citation type="submission" date="2018-04" db="EMBL/GenBank/DDBJ databases">
        <authorList>
            <person name="Zhang X."/>
            <person name="Yuan J."/>
            <person name="Li F."/>
            <person name="Xiang J."/>
        </authorList>
    </citation>
    <scope>NUCLEOTIDE SEQUENCE [LARGE SCALE GENOMIC DNA]</scope>
    <source>
        <tissue evidence="2">Muscle</tissue>
    </source>
</reference>
<sequence length="403" mass="43977">MGPSERSAEPLIHHAQPAAAPHTTIAPKLTLDTIAARRPASPTSMSDHSESSDGDLGDMTPCNASPSIAAMLFRPIRQPNDLEDAWRATCCLSWQLMPPFHIPQDLVSMVLSRRSSSRILVRVYQNCVQTNSTLTCVAVCTSCTSSSLFFYDTYAKFIVAMLHAARNSQASDHSVELSALQGKLMAAAEQIDATPPTTPTRSSHSLPPERELPEFRFTFQYVFDSGYLNIPFNCLLFISRRGGECESVGGEESEGGSACESSISRAEGGSPVSSSSLGSQSLELPVAPPGSRPEAERQLLQLVADQRWVDALQFVRQHRALWLREVSAHTNEDITIILNTYCAYHADKKPGMIAVCGTETELLETSSRLTEANMSALSALRAIEQTPKQSRDSLESVIRKTEC</sequence>
<comment type="caution">
    <text evidence="2">The sequence shown here is derived from an EMBL/GenBank/DDBJ whole genome shotgun (WGS) entry which is preliminary data.</text>
</comment>
<evidence type="ECO:0000313" key="3">
    <source>
        <dbReference type="Proteomes" id="UP000283509"/>
    </source>
</evidence>
<feature type="compositionally biased region" description="Low complexity" evidence="1">
    <location>
        <begin position="13"/>
        <end position="27"/>
    </location>
</feature>
<organism evidence="2 3">
    <name type="scientific">Penaeus vannamei</name>
    <name type="common">Whiteleg shrimp</name>
    <name type="synonym">Litopenaeus vannamei</name>
    <dbReference type="NCBI Taxonomy" id="6689"/>
    <lineage>
        <taxon>Eukaryota</taxon>
        <taxon>Metazoa</taxon>
        <taxon>Ecdysozoa</taxon>
        <taxon>Arthropoda</taxon>
        <taxon>Crustacea</taxon>
        <taxon>Multicrustacea</taxon>
        <taxon>Malacostraca</taxon>
        <taxon>Eumalacostraca</taxon>
        <taxon>Eucarida</taxon>
        <taxon>Decapoda</taxon>
        <taxon>Dendrobranchiata</taxon>
        <taxon>Penaeoidea</taxon>
        <taxon>Penaeidae</taxon>
        <taxon>Penaeus</taxon>
    </lineage>
</organism>
<dbReference type="EMBL" id="QCYY01003473">
    <property type="protein sequence ID" value="ROT63218.1"/>
    <property type="molecule type" value="Genomic_DNA"/>
</dbReference>
<reference evidence="2 3" key="2">
    <citation type="submission" date="2019-01" db="EMBL/GenBank/DDBJ databases">
        <title>The decoding of complex shrimp genome reveals the adaptation for benthos swimmer, frequently molting mechanism and breeding impact on genome.</title>
        <authorList>
            <person name="Sun Y."/>
            <person name="Gao Y."/>
            <person name="Yu Y."/>
        </authorList>
    </citation>
    <scope>NUCLEOTIDE SEQUENCE [LARGE SCALE GENOMIC DNA]</scope>
    <source>
        <tissue evidence="2">Muscle</tissue>
    </source>
</reference>
<keyword evidence="3" id="KW-1185">Reference proteome</keyword>
<accession>A0A3R7LUC9</accession>
<evidence type="ECO:0000256" key="1">
    <source>
        <dbReference type="SAM" id="MobiDB-lite"/>
    </source>
</evidence>
<feature type="region of interest" description="Disordered" evidence="1">
    <location>
        <begin position="1"/>
        <end position="59"/>
    </location>
</feature>
<name>A0A3R7LUC9_PENVA</name>
<feature type="compositionally biased region" description="Basic and acidic residues" evidence="1">
    <location>
        <begin position="1"/>
        <end position="12"/>
    </location>
</feature>
<feature type="compositionally biased region" description="Low complexity" evidence="1">
    <location>
        <begin position="255"/>
        <end position="284"/>
    </location>
</feature>
<evidence type="ECO:0000313" key="2">
    <source>
        <dbReference type="EMBL" id="ROT63218.1"/>
    </source>
</evidence>
<dbReference type="AlphaFoldDB" id="A0A3R7LUC9"/>
<feature type="region of interest" description="Disordered" evidence="1">
    <location>
        <begin position="247"/>
        <end position="292"/>
    </location>
</feature>
<dbReference type="STRING" id="6689.A0A3R7LUC9"/>